<organism evidence="1 2">
    <name type="scientific">Natrinema soli</name>
    <dbReference type="NCBI Taxonomy" id="1930624"/>
    <lineage>
        <taxon>Archaea</taxon>
        <taxon>Methanobacteriati</taxon>
        <taxon>Methanobacteriota</taxon>
        <taxon>Stenosarchaea group</taxon>
        <taxon>Halobacteria</taxon>
        <taxon>Halobacteriales</taxon>
        <taxon>Natrialbaceae</taxon>
        <taxon>Natrinema</taxon>
    </lineage>
</organism>
<sequence length="49" mass="5177">MPKCQNCEGHITADFIRVFGIDGEAHRCPACSTNSDLKEGAGARGDAEP</sequence>
<comment type="caution">
    <text evidence="1">The sequence shown here is derived from an EMBL/GenBank/DDBJ whole genome shotgun (WGS) entry which is preliminary data.</text>
</comment>
<proteinExistence type="predicted"/>
<dbReference type="Pfam" id="PF24444">
    <property type="entry name" value="DUF7563"/>
    <property type="match status" value="1"/>
</dbReference>
<protein>
    <recommendedName>
        <fullName evidence="3">Small CPxCG-related zinc finger protein</fullName>
    </recommendedName>
</protein>
<evidence type="ECO:0000313" key="2">
    <source>
        <dbReference type="Proteomes" id="UP001596383"/>
    </source>
</evidence>
<gene>
    <name evidence="1" type="ORF">ACFQE6_06530</name>
</gene>
<keyword evidence="2" id="KW-1185">Reference proteome</keyword>
<dbReference type="InterPro" id="IPR055985">
    <property type="entry name" value="DUF7563"/>
</dbReference>
<dbReference type="EMBL" id="JBHSWV010000097">
    <property type="protein sequence ID" value="MFC6764698.1"/>
    <property type="molecule type" value="Genomic_DNA"/>
</dbReference>
<accession>A0ABD5SI25</accession>
<evidence type="ECO:0000313" key="1">
    <source>
        <dbReference type="EMBL" id="MFC6764698.1"/>
    </source>
</evidence>
<name>A0ABD5SI25_9EURY</name>
<evidence type="ECO:0008006" key="3">
    <source>
        <dbReference type="Google" id="ProtNLM"/>
    </source>
</evidence>
<reference evidence="1 2" key="1">
    <citation type="journal article" date="2019" name="Int. J. Syst. Evol. Microbiol.">
        <title>The Global Catalogue of Microorganisms (GCM) 10K type strain sequencing project: providing services to taxonomists for standard genome sequencing and annotation.</title>
        <authorList>
            <consortium name="The Broad Institute Genomics Platform"/>
            <consortium name="The Broad Institute Genome Sequencing Center for Infectious Disease"/>
            <person name="Wu L."/>
            <person name="Ma J."/>
        </authorList>
    </citation>
    <scope>NUCLEOTIDE SEQUENCE [LARGE SCALE GENOMIC DNA]</scope>
    <source>
        <strain evidence="1 2">LMG 29247</strain>
    </source>
</reference>
<dbReference type="Proteomes" id="UP001596383">
    <property type="component" value="Unassembled WGS sequence"/>
</dbReference>
<dbReference type="AlphaFoldDB" id="A0ABD5SI25"/>
<dbReference type="RefSeq" id="WP_273737759.1">
    <property type="nucleotide sequence ID" value="NZ_JAQIVI010000097.1"/>
</dbReference>